<reference evidence="1 2" key="1">
    <citation type="submission" date="2024-10" db="EMBL/GenBank/DDBJ databases">
        <title>The Natural Products Discovery Center: Release of the First 8490 Sequenced Strains for Exploring Actinobacteria Biosynthetic Diversity.</title>
        <authorList>
            <person name="Kalkreuter E."/>
            <person name="Kautsar S.A."/>
            <person name="Yang D."/>
            <person name="Bader C.D."/>
            <person name="Teijaro C.N."/>
            <person name="Fluegel L."/>
            <person name="Davis C.M."/>
            <person name="Simpson J.R."/>
            <person name="Lauterbach L."/>
            <person name="Steele A.D."/>
            <person name="Gui C."/>
            <person name="Meng S."/>
            <person name="Li G."/>
            <person name="Viehrig K."/>
            <person name="Ye F."/>
            <person name="Su P."/>
            <person name="Kiefer A.F."/>
            <person name="Nichols A."/>
            <person name="Cepeda A.J."/>
            <person name="Yan W."/>
            <person name="Fan B."/>
            <person name="Jiang Y."/>
            <person name="Adhikari A."/>
            <person name="Zheng C.-J."/>
            <person name="Schuster L."/>
            <person name="Cowan T.M."/>
            <person name="Smanski M.J."/>
            <person name="Chevrette M.G."/>
            <person name="De Carvalho L.P.S."/>
            <person name="Shen B."/>
        </authorList>
    </citation>
    <scope>NUCLEOTIDE SEQUENCE [LARGE SCALE GENOMIC DNA]</scope>
    <source>
        <strain evidence="1 2">NPDC000087</strain>
    </source>
</reference>
<dbReference type="Proteomes" id="UP001602245">
    <property type="component" value="Unassembled WGS sequence"/>
</dbReference>
<gene>
    <name evidence="1" type="ORF">ACFY35_13655</name>
</gene>
<accession>A0ABW6WB00</accession>
<evidence type="ECO:0000313" key="1">
    <source>
        <dbReference type="EMBL" id="MFF5290484.1"/>
    </source>
</evidence>
<proteinExistence type="predicted"/>
<name>A0ABW6WB00_9ACTN</name>
<keyword evidence="2" id="KW-1185">Reference proteome</keyword>
<organism evidence="1 2">
    <name type="scientific">Paractinoplanes globisporus</name>
    <dbReference type="NCBI Taxonomy" id="113565"/>
    <lineage>
        <taxon>Bacteria</taxon>
        <taxon>Bacillati</taxon>
        <taxon>Actinomycetota</taxon>
        <taxon>Actinomycetes</taxon>
        <taxon>Micromonosporales</taxon>
        <taxon>Micromonosporaceae</taxon>
        <taxon>Paractinoplanes</taxon>
    </lineage>
</organism>
<dbReference type="RefSeq" id="WP_020510523.1">
    <property type="nucleotide sequence ID" value="NZ_JBIAZU010000002.1"/>
</dbReference>
<dbReference type="EMBL" id="JBIAZU010000002">
    <property type="protein sequence ID" value="MFF5290484.1"/>
    <property type="molecule type" value="Genomic_DNA"/>
</dbReference>
<protein>
    <submittedName>
        <fullName evidence="1">EXLDI protein</fullName>
    </submittedName>
</protein>
<dbReference type="NCBIfam" id="TIGR04342">
    <property type="entry name" value="EXLDI"/>
    <property type="match status" value="1"/>
</dbReference>
<dbReference type="InterPro" id="IPR027580">
    <property type="entry name" value="EXLDI"/>
</dbReference>
<evidence type="ECO:0000313" key="2">
    <source>
        <dbReference type="Proteomes" id="UP001602245"/>
    </source>
</evidence>
<sequence>MPNKTIYVSEEDLPLFSRAQELSGGNLSATITSALKRYVEAEEGRREGYQEITVPVGPGPGRRVRFTGVLLGEWSRSTSRTVETYRVFRSQKGRFVVHTERSPDYVHTAGDGPADSAWRNFLNSFSSNQTWGSNSGERFLEVYDTADKLRESIPPELYELIAGTLAQPPIEDLDI</sequence>
<comment type="caution">
    <text evidence="1">The sequence shown here is derived from an EMBL/GenBank/DDBJ whole genome shotgun (WGS) entry which is preliminary data.</text>
</comment>